<keyword evidence="4" id="KW-0233">DNA recombination</keyword>
<dbReference type="PANTHER" id="PTHR30461">
    <property type="entry name" value="DNA-INVERTASE FROM LAMBDOID PROPHAGE"/>
    <property type="match status" value="1"/>
</dbReference>
<name>B2J031_NOSP7</name>
<dbReference type="PANTHER" id="PTHR30461:SF26">
    <property type="entry name" value="RESOLVASE HOMOLOG YNEB"/>
    <property type="match status" value="1"/>
</dbReference>
<accession>B2J031</accession>
<dbReference type="eggNOG" id="COG1961">
    <property type="taxonomic scope" value="Bacteria"/>
</dbReference>
<dbReference type="InterPro" id="IPR050639">
    <property type="entry name" value="SSR_resolvase"/>
</dbReference>
<comment type="similarity">
    <text evidence="1">Belongs to the site-specific recombinase resolvase family.</text>
</comment>
<dbReference type="CDD" id="cd03768">
    <property type="entry name" value="SR_ResInv"/>
    <property type="match status" value="1"/>
</dbReference>
<organism evidence="8 9">
    <name type="scientific">Nostoc punctiforme (strain ATCC 29133 / PCC 73102)</name>
    <dbReference type="NCBI Taxonomy" id="63737"/>
    <lineage>
        <taxon>Bacteria</taxon>
        <taxon>Bacillati</taxon>
        <taxon>Cyanobacteriota</taxon>
        <taxon>Cyanophyceae</taxon>
        <taxon>Nostocales</taxon>
        <taxon>Nostocaceae</taxon>
        <taxon>Nostoc</taxon>
    </lineage>
</organism>
<dbReference type="EnsemblBacteria" id="ACC81802">
    <property type="protein sequence ID" value="ACC81802"/>
    <property type="gene ID" value="Npun_R3376"/>
</dbReference>
<dbReference type="OrthoDB" id="429403at2"/>
<dbReference type="FunFam" id="3.40.50.1390:FF:000001">
    <property type="entry name" value="DNA recombinase"/>
    <property type="match status" value="1"/>
</dbReference>
<dbReference type="AlphaFoldDB" id="B2J031"/>
<dbReference type="InterPro" id="IPR006118">
    <property type="entry name" value="Recombinase_CS"/>
</dbReference>
<evidence type="ECO:0000256" key="2">
    <source>
        <dbReference type="ARBA" id="ARBA00022908"/>
    </source>
</evidence>
<evidence type="ECO:0000313" key="8">
    <source>
        <dbReference type="EMBL" id="ACC81802.1"/>
    </source>
</evidence>
<dbReference type="InterPro" id="IPR036162">
    <property type="entry name" value="Resolvase-like_N_sf"/>
</dbReference>
<dbReference type="SUPFAM" id="SSF53041">
    <property type="entry name" value="Resolvase-like"/>
    <property type="match status" value="1"/>
</dbReference>
<feature type="domain" description="Resolvase/invertase-type recombinase catalytic" evidence="7">
    <location>
        <begin position="2"/>
        <end position="133"/>
    </location>
</feature>
<dbReference type="PROSITE" id="PS00398">
    <property type="entry name" value="RECOMBINASES_2"/>
    <property type="match status" value="1"/>
</dbReference>
<evidence type="ECO:0000256" key="6">
    <source>
        <dbReference type="PROSITE-ProRule" id="PRU10137"/>
    </source>
</evidence>
<reference evidence="9" key="1">
    <citation type="submission" date="2008-04" db="EMBL/GenBank/DDBJ databases">
        <title>Complete sequence of chromosome of Nostoc punctiforme ATCC 29133.</title>
        <authorList>
            <consortium name="US DOE Joint Genome Institute"/>
            <person name="Copeland A."/>
            <person name="Lucas S."/>
            <person name="Lapidus A."/>
            <person name="Glavina del Rio T."/>
            <person name="Dalin E."/>
            <person name="Tice H."/>
            <person name="Pitluck S."/>
            <person name="Chain P."/>
            <person name="Malfatti S."/>
            <person name="Shin M."/>
            <person name="Vergez L."/>
            <person name="Schmutz J."/>
            <person name="Larimer F."/>
            <person name="Land M."/>
            <person name="Hauser L."/>
            <person name="Kyrpides N."/>
            <person name="Kim E."/>
            <person name="Meeks J.C."/>
            <person name="Elhai J."/>
            <person name="Campbell E.L."/>
            <person name="Thiel T."/>
            <person name="Longmire J."/>
            <person name="Potts M."/>
            <person name="Atlas R."/>
        </authorList>
    </citation>
    <scope>NUCLEOTIDE SEQUENCE [LARGE SCALE GENOMIC DNA]</scope>
    <source>
        <strain evidence="9">ATCC 29133 / PCC 73102</strain>
    </source>
</reference>
<sequence length="189" mass="21326">MARVGYARVSSSGQSLDIQLHKLKHCDKIYQETQSGTNQQRSQLAACLEYVRDGDTLIVSRLDRLARSTLHLCTIADALQRKHVALQVLDQNIDTSDATGRLLFNMLAAIAEFETELRSERQLDGINKAKELGVRFGRSKRLSQEQIVELRLQRKQGVLIKILMKDFDLSKASVYRYLGNSTSSLSENS</sequence>
<feature type="active site" description="O-(5'-phospho-DNA)-serine intermediate" evidence="5 6">
    <location>
        <position position="10"/>
    </location>
</feature>
<evidence type="ECO:0000259" key="7">
    <source>
        <dbReference type="PROSITE" id="PS51736"/>
    </source>
</evidence>
<keyword evidence="3" id="KW-0238">DNA-binding</keyword>
<gene>
    <name evidence="8" type="ordered locus">Npun_R3376</name>
</gene>
<evidence type="ECO:0000256" key="4">
    <source>
        <dbReference type="ARBA" id="ARBA00023172"/>
    </source>
</evidence>
<dbReference type="HOGENOM" id="CLU_010686_8_3_3"/>
<dbReference type="PROSITE" id="PS51736">
    <property type="entry name" value="RECOMBINASES_3"/>
    <property type="match status" value="1"/>
</dbReference>
<dbReference type="KEGG" id="npu:Npun_R3376"/>
<evidence type="ECO:0000256" key="1">
    <source>
        <dbReference type="ARBA" id="ARBA00009913"/>
    </source>
</evidence>
<reference evidence="8 9" key="2">
    <citation type="journal article" date="2013" name="Plant Physiol.">
        <title>A Nostoc punctiforme Sugar Transporter Necessary to Establish a Cyanobacterium-Plant Symbiosis.</title>
        <authorList>
            <person name="Ekman M."/>
            <person name="Picossi S."/>
            <person name="Campbell E.L."/>
            <person name="Meeks J.C."/>
            <person name="Flores E."/>
        </authorList>
    </citation>
    <scope>NUCLEOTIDE SEQUENCE [LARGE SCALE GENOMIC DNA]</scope>
    <source>
        <strain evidence="9">ATCC 29133 / PCC 73102</strain>
    </source>
</reference>
<dbReference type="InterPro" id="IPR006119">
    <property type="entry name" value="Resolv_N"/>
</dbReference>
<protein>
    <submittedName>
        <fullName evidence="8">Resolvase, N-terminal domain protein</fullName>
    </submittedName>
</protein>
<proteinExistence type="inferred from homology"/>
<keyword evidence="9" id="KW-1185">Reference proteome</keyword>
<evidence type="ECO:0000256" key="5">
    <source>
        <dbReference type="PIRSR" id="PIRSR606118-50"/>
    </source>
</evidence>
<dbReference type="GO" id="GO:0003677">
    <property type="term" value="F:DNA binding"/>
    <property type="evidence" value="ECO:0007669"/>
    <property type="project" value="UniProtKB-KW"/>
</dbReference>
<dbReference type="Pfam" id="PF00239">
    <property type="entry name" value="Resolvase"/>
    <property type="match status" value="1"/>
</dbReference>
<keyword evidence="2" id="KW-0229">DNA integration</keyword>
<dbReference type="GO" id="GO:0015074">
    <property type="term" value="P:DNA integration"/>
    <property type="evidence" value="ECO:0007669"/>
    <property type="project" value="UniProtKB-KW"/>
</dbReference>
<dbReference type="Gene3D" id="3.40.50.1390">
    <property type="entry name" value="Resolvase, N-terminal catalytic domain"/>
    <property type="match status" value="1"/>
</dbReference>
<dbReference type="PhylomeDB" id="B2J031"/>
<dbReference type="EMBL" id="CP001037">
    <property type="protein sequence ID" value="ACC81802.1"/>
    <property type="molecule type" value="Genomic_DNA"/>
</dbReference>
<dbReference type="PROSITE" id="PS00397">
    <property type="entry name" value="RECOMBINASES_1"/>
    <property type="match status" value="1"/>
</dbReference>
<dbReference type="Proteomes" id="UP000001191">
    <property type="component" value="Chromosome"/>
</dbReference>
<dbReference type="SMART" id="SM00857">
    <property type="entry name" value="Resolvase"/>
    <property type="match status" value="1"/>
</dbReference>
<evidence type="ECO:0000256" key="3">
    <source>
        <dbReference type="ARBA" id="ARBA00023125"/>
    </source>
</evidence>
<dbReference type="STRING" id="63737.Npun_R3376"/>
<dbReference type="GO" id="GO:0000150">
    <property type="term" value="F:DNA strand exchange activity"/>
    <property type="evidence" value="ECO:0007669"/>
    <property type="project" value="InterPro"/>
</dbReference>
<evidence type="ECO:0000313" key="9">
    <source>
        <dbReference type="Proteomes" id="UP000001191"/>
    </source>
</evidence>